<dbReference type="InterPro" id="IPR036390">
    <property type="entry name" value="WH_DNA-bd_sf"/>
</dbReference>
<dbReference type="PANTHER" id="PTHR33202">
    <property type="entry name" value="ZINC UPTAKE REGULATION PROTEIN"/>
    <property type="match status" value="1"/>
</dbReference>
<dbReference type="SUPFAM" id="SSF46785">
    <property type="entry name" value="Winged helix' DNA-binding domain"/>
    <property type="match status" value="1"/>
</dbReference>
<dbReference type="Pfam" id="PF01475">
    <property type="entry name" value="FUR"/>
    <property type="match status" value="1"/>
</dbReference>
<dbReference type="InterPro" id="IPR036388">
    <property type="entry name" value="WH-like_DNA-bd_sf"/>
</dbReference>
<dbReference type="EMBL" id="CP064030">
    <property type="protein sequence ID" value="QRN53792.1"/>
    <property type="molecule type" value="Genomic_DNA"/>
</dbReference>
<dbReference type="PANTHER" id="PTHR33202:SF7">
    <property type="entry name" value="FERRIC UPTAKE REGULATION PROTEIN"/>
    <property type="match status" value="1"/>
</dbReference>
<dbReference type="Gene3D" id="1.10.10.10">
    <property type="entry name" value="Winged helix-like DNA-binding domain superfamily/Winged helix DNA-binding domain"/>
    <property type="match status" value="1"/>
</dbReference>
<dbReference type="InterPro" id="IPR002481">
    <property type="entry name" value="FUR"/>
</dbReference>
<organism evidence="1 2">
    <name type="scientific">Dyella caseinilytica</name>
    <dbReference type="NCBI Taxonomy" id="1849581"/>
    <lineage>
        <taxon>Bacteria</taxon>
        <taxon>Pseudomonadati</taxon>
        <taxon>Pseudomonadota</taxon>
        <taxon>Gammaproteobacteria</taxon>
        <taxon>Lysobacterales</taxon>
        <taxon>Rhodanobacteraceae</taxon>
        <taxon>Dyella</taxon>
    </lineage>
</organism>
<dbReference type="Proteomes" id="UP000663181">
    <property type="component" value="Chromosome"/>
</dbReference>
<name>A0ABX7GTQ0_9GAMM</name>
<keyword evidence="2" id="KW-1185">Reference proteome</keyword>
<accession>A0ABX7GTQ0</accession>
<protein>
    <submittedName>
        <fullName evidence="1">Transcriptional repressor</fullName>
    </submittedName>
</protein>
<evidence type="ECO:0000313" key="1">
    <source>
        <dbReference type="EMBL" id="QRN53792.1"/>
    </source>
</evidence>
<gene>
    <name evidence="1" type="ORF">ISN74_20755</name>
</gene>
<sequence>MNPDTSDALTRWQQRCKAYGLALTASRNAILHALLDQASAQDAVPLLQAAQAHHAPTSIGTVYRFLREMEQRGLVDAYAQTHGHTRWQLRDETLSAAAQTAGEIRQMVAQVQHFLHTLEQMGLAEATAARASSGTLPPSSDRTLAVLHEIAGHLGYRLLPQRGTTA</sequence>
<evidence type="ECO:0000313" key="2">
    <source>
        <dbReference type="Proteomes" id="UP000663181"/>
    </source>
</evidence>
<reference evidence="1 2" key="1">
    <citation type="submission" date="2020-10" db="EMBL/GenBank/DDBJ databases">
        <title>Phylogeny of dyella-like bacteria.</title>
        <authorList>
            <person name="Fu J."/>
        </authorList>
    </citation>
    <scope>NUCLEOTIDE SEQUENCE [LARGE SCALE GENOMIC DNA]</scope>
    <source>
        <strain evidence="1 2">DHOB09</strain>
    </source>
</reference>
<proteinExistence type="predicted"/>
<dbReference type="RefSeq" id="WP_188796020.1">
    <property type="nucleotide sequence ID" value="NZ_BMIZ01000001.1"/>
</dbReference>